<dbReference type="PANTHER" id="PTHR12677:SF59">
    <property type="entry name" value="GOLGI APPARATUS MEMBRANE PROTEIN TVP38-RELATED"/>
    <property type="match status" value="1"/>
</dbReference>
<proteinExistence type="inferred from homology"/>
<evidence type="ECO:0000259" key="7">
    <source>
        <dbReference type="Pfam" id="PF09335"/>
    </source>
</evidence>
<sequence>MTKAPDRRGPSLAEIEEQLIAGGEPPLLLRRKVVGGLVAAFVAAVIAYWATSDYFGISYTIDEEPFREWVDSFGLLGPLVFIVIMALSVLFAPIPNAPIFMAAGLAWGPVLGTAYCMAGLILGSAMAFWVARRFGRRHLPRLIGAKNAARVDSLVLEMGGRVVFWSRMIPAVNFDWISFVAGMTAIPFRVFIIYSALGMLFPTAISVVAGDGLGRDFRITLAAGGAWVAVIVISAAVYWRRRRNGARAA</sequence>
<evidence type="ECO:0000256" key="5">
    <source>
        <dbReference type="ARBA" id="ARBA00023136"/>
    </source>
</evidence>
<evidence type="ECO:0000256" key="1">
    <source>
        <dbReference type="ARBA" id="ARBA00004651"/>
    </source>
</evidence>
<name>A0ABY7M7K9_9CHLR</name>
<dbReference type="InterPro" id="IPR015414">
    <property type="entry name" value="TMEM64"/>
</dbReference>
<keyword evidence="5 6" id="KW-0472">Membrane</keyword>
<gene>
    <name evidence="8" type="ORF">O0235_15000</name>
</gene>
<feature type="transmembrane region" description="Helical" evidence="6">
    <location>
        <begin position="176"/>
        <end position="197"/>
    </location>
</feature>
<evidence type="ECO:0000313" key="8">
    <source>
        <dbReference type="EMBL" id="WBL36055.1"/>
    </source>
</evidence>
<feature type="transmembrane region" description="Helical" evidence="6">
    <location>
        <begin position="33"/>
        <end position="51"/>
    </location>
</feature>
<feature type="domain" description="VTT" evidence="7">
    <location>
        <begin position="94"/>
        <end position="211"/>
    </location>
</feature>
<comment type="similarity">
    <text evidence="6">Belongs to the TVP38/TMEM64 family.</text>
</comment>
<dbReference type="InterPro" id="IPR032816">
    <property type="entry name" value="VTT_dom"/>
</dbReference>
<dbReference type="Proteomes" id="UP001212803">
    <property type="component" value="Chromosome"/>
</dbReference>
<dbReference type="RefSeq" id="WP_270056580.1">
    <property type="nucleotide sequence ID" value="NZ_CP115149.1"/>
</dbReference>
<evidence type="ECO:0000313" key="9">
    <source>
        <dbReference type="Proteomes" id="UP001212803"/>
    </source>
</evidence>
<feature type="transmembrane region" description="Helical" evidence="6">
    <location>
        <begin position="106"/>
        <end position="131"/>
    </location>
</feature>
<keyword evidence="4 6" id="KW-1133">Transmembrane helix</keyword>
<evidence type="ECO:0000256" key="6">
    <source>
        <dbReference type="RuleBase" id="RU366058"/>
    </source>
</evidence>
<evidence type="ECO:0000256" key="4">
    <source>
        <dbReference type="ARBA" id="ARBA00022989"/>
    </source>
</evidence>
<dbReference type="EMBL" id="CP115149">
    <property type="protein sequence ID" value="WBL36055.1"/>
    <property type="molecule type" value="Genomic_DNA"/>
</dbReference>
<keyword evidence="9" id="KW-1185">Reference proteome</keyword>
<accession>A0ABY7M7K9</accession>
<evidence type="ECO:0000256" key="2">
    <source>
        <dbReference type="ARBA" id="ARBA00022475"/>
    </source>
</evidence>
<dbReference type="PANTHER" id="PTHR12677">
    <property type="entry name" value="GOLGI APPARATUS MEMBRANE PROTEIN TVP38-RELATED"/>
    <property type="match status" value="1"/>
</dbReference>
<organism evidence="8 9">
    <name type="scientific">Tepidiforma flava</name>
    <dbReference type="NCBI Taxonomy" id="3004094"/>
    <lineage>
        <taxon>Bacteria</taxon>
        <taxon>Bacillati</taxon>
        <taxon>Chloroflexota</taxon>
        <taxon>Tepidiformia</taxon>
        <taxon>Tepidiformales</taxon>
        <taxon>Tepidiformaceae</taxon>
        <taxon>Tepidiforma</taxon>
    </lineage>
</organism>
<feature type="transmembrane region" description="Helical" evidence="6">
    <location>
        <begin position="217"/>
        <end position="239"/>
    </location>
</feature>
<feature type="transmembrane region" description="Helical" evidence="6">
    <location>
        <begin position="72"/>
        <end position="94"/>
    </location>
</feature>
<keyword evidence="2 6" id="KW-1003">Cell membrane</keyword>
<keyword evidence="3 6" id="KW-0812">Transmembrane</keyword>
<comment type="subcellular location">
    <subcellularLocation>
        <location evidence="1 6">Cell membrane</location>
        <topology evidence="1 6">Multi-pass membrane protein</topology>
    </subcellularLocation>
</comment>
<reference evidence="8 9" key="1">
    <citation type="journal article" date="2023" name="ISME J.">
        <title>Thermophilic Dehalococcoidia with unusual traits shed light on an unexpected past.</title>
        <authorList>
            <person name="Palmer M."/>
            <person name="Covington J.K."/>
            <person name="Zhou E.M."/>
            <person name="Thomas S.C."/>
            <person name="Habib N."/>
            <person name="Seymour C.O."/>
            <person name="Lai D."/>
            <person name="Johnston J."/>
            <person name="Hashimi A."/>
            <person name="Jiao J.Y."/>
            <person name="Muok A.R."/>
            <person name="Liu L."/>
            <person name="Xian W.D."/>
            <person name="Zhi X.Y."/>
            <person name="Li M.M."/>
            <person name="Silva L.P."/>
            <person name="Bowen B.P."/>
            <person name="Louie K."/>
            <person name="Briegel A."/>
            <person name="Pett-Ridge J."/>
            <person name="Weber P.K."/>
            <person name="Tocheva E.I."/>
            <person name="Woyke T."/>
            <person name="Northen T.R."/>
            <person name="Mayali X."/>
            <person name="Li W.J."/>
            <person name="Hedlund B.P."/>
        </authorList>
    </citation>
    <scope>NUCLEOTIDE SEQUENCE [LARGE SCALE GENOMIC DNA]</scope>
    <source>
        <strain evidence="8 9">YIM 72310</strain>
    </source>
</reference>
<dbReference type="Pfam" id="PF09335">
    <property type="entry name" value="VTT_dom"/>
    <property type="match status" value="1"/>
</dbReference>
<protein>
    <recommendedName>
        <fullName evidence="6">TVP38/TMEM64 family membrane protein</fullName>
    </recommendedName>
</protein>
<evidence type="ECO:0000256" key="3">
    <source>
        <dbReference type="ARBA" id="ARBA00022692"/>
    </source>
</evidence>